<dbReference type="PANTHER" id="PTHR43522">
    <property type="entry name" value="TRANSKETOLASE"/>
    <property type="match status" value="1"/>
</dbReference>
<dbReference type="Gene3D" id="3.40.50.920">
    <property type="match status" value="1"/>
</dbReference>
<feature type="binding site" evidence="11">
    <location>
        <position position="37"/>
    </location>
    <ligand>
        <name>substrate</name>
    </ligand>
</feature>
<dbReference type="FunFam" id="3.40.50.970:FF:000003">
    <property type="entry name" value="Transketolase"/>
    <property type="match status" value="1"/>
</dbReference>
<keyword evidence="7 13" id="KW-0460">Magnesium</keyword>
<dbReference type="InParanoid" id="A0A1Y2AWU7"/>
<feature type="domain" description="Transketolase-like pyrimidine-binding" evidence="16">
    <location>
        <begin position="364"/>
        <end position="541"/>
    </location>
</feature>
<protein>
    <recommendedName>
        <fullName evidence="4 15">Transketolase</fullName>
        <ecNumber evidence="4 15">2.2.1.1</ecNumber>
    </recommendedName>
</protein>
<comment type="cofactor">
    <cofactor evidence="12">
        <name>thiamine diphosphate</name>
        <dbReference type="ChEBI" id="CHEBI:58937"/>
    </cofactor>
    <text evidence="12">Binds 1 thiamine pyrophosphate per subunit. During the reaction, the substrate forms a covalent intermediate with the cofactor.</text>
</comment>
<feature type="binding site" evidence="11">
    <location>
        <position position="272"/>
    </location>
    <ligand>
        <name>substrate</name>
    </ligand>
</feature>
<reference evidence="17 18" key="1">
    <citation type="submission" date="2016-07" db="EMBL/GenBank/DDBJ databases">
        <title>Pervasive Adenine N6-methylation of Active Genes in Fungi.</title>
        <authorList>
            <consortium name="DOE Joint Genome Institute"/>
            <person name="Mondo S.J."/>
            <person name="Dannebaum R.O."/>
            <person name="Kuo R.C."/>
            <person name="Labutti K."/>
            <person name="Haridas S."/>
            <person name="Kuo A."/>
            <person name="Salamov A."/>
            <person name="Ahrendt S.R."/>
            <person name="Lipzen A."/>
            <person name="Sullivan W."/>
            <person name="Andreopoulos W.B."/>
            <person name="Clum A."/>
            <person name="Lindquist E."/>
            <person name="Daum C."/>
            <person name="Ramamoorthy G.K."/>
            <person name="Gryganskyi A."/>
            <person name="Culley D."/>
            <person name="Magnuson J.K."/>
            <person name="James T.Y."/>
            <person name="O'Malley M.A."/>
            <person name="Stajich J.E."/>
            <person name="Spatafora J.W."/>
            <person name="Visel A."/>
            <person name="Grigoriev I.V."/>
        </authorList>
    </citation>
    <scope>NUCLEOTIDE SEQUENCE [LARGE SCALE GENOMIC DNA]</scope>
    <source>
        <strain evidence="17 18">68-887.2</strain>
    </source>
</reference>
<evidence type="ECO:0000259" key="16">
    <source>
        <dbReference type="SMART" id="SM00861"/>
    </source>
</evidence>
<evidence type="ECO:0000256" key="3">
    <source>
        <dbReference type="ARBA" id="ARBA00011738"/>
    </source>
</evidence>
<dbReference type="InterPro" id="IPR020826">
    <property type="entry name" value="Transketolase_BS"/>
</dbReference>
<keyword evidence="5 15" id="KW-0808">Transferase</keyword>
<comment type="caution">
    <text evidence="17">The sequence shown here is derived from an EMBL/GenBank/DDBJ whole genome shotgun (WGS) entry which is preliminary data.</text>
</comment>
<dbReference type="CDD" id="cd02012">
    <property type="entry name" value="TPP_TK"/>
    <property type="match status" value="1"/>
</dbReference>
<dbReference type="SUPFAM" id="SSF52518">
    <property type="entry name" value="Thiamin diphosphate-binding fold (THDP-binding)"/>
    <property type="match status" value="2"/>
</dbReference>
<feature type="binding site" evidence="12">
    <location>
        <position position="167"/>
    </location>
    <ligand>
        <name>thiamine diphosphate</name>
        <dbReference type="ChEBI" id="CHEBI:58937"/>
    </ligand>
</feature>
<dbReference type="PROSITE" id="PS00802">
    <property type="entry name" value="TRANSKETOLASE_2"/>
    <property type="match status" value="1"/>
</dbReference>
<dbReference type="GO" id="GO:0004802">
    <property type="term" value="F:transketolase activity"/>
    <property type="evidence" value="ECO:0007669"/>
    <property type="project" value="UniProtKB-EC"/>
</dbReference>
<comment type="cofactor">
    <cofactor evidence="1">
        <name>Co(2+)</name>
        <dbReference type="ChEBI" id="CHEBI:48828"/>
    </cofactor>
</comment>
<evidence type="ECO:0000256" key="2">
    <source>
        <dbReference type="ARBA" id="ARBA00007131"/>
    </source>
</evidence>
<dbReference type="InterPro" id="IPR055152">
    <property type="entry name" value="Transketolase-like_C_2"/>
</dbReference>
<comment type="cofactor">
    <cofactor evidence="15">
        <name>Mg(2+)</name>
        <dbReference type="ChEBI" id="CHEBI:18420"/>
    </cofactor>
    <cofactor evidence="15">
        <name>Ca(2+)</name>
        <dbReference type="ChEBI" id="CHEBI:29108"/>
    </cofactor>
    <cofactor evidence="15">
        <name>Mn(2+)</name>
        <dbReference type="ChEBI" id="CHEBI:29035"/>
    </cofactor>
    <cofactor evidence="15">
        <name>Co(2+)</name>
        <dbReference type="ChEBI" id="CHEBI:48828"/>
    </cofactor>
    <text evidence="15">Binds 1 Mg(2+) ion per subunit. Can also utilize other divalent metal cations, such as Ca(2+), Mn(2+) and Co(2+).</text>
</comment>
<feature type="binding site" evidence="12">
    <location>
        <position position="77"/>
    </location>
    <ligand>
        <name>thiamine diphosphate</name>
        <dbReference type="ChEBI" id="CHEBI:58937"/>
    </ligand>
</feature>
<feature type="binding site" evidence="13">
    <location>
        <position position="198"/>
    </location>
    <ligand>
        <name>Mg(2+)</name>
        <dbReference type="ChEBI" id="CHEBI:18420"/>
    </ligand>
</feature>
<evidence type="ECO:0000256" key="1">
    <source>
        <dbReference type="ARBA" id="ARBA00001941"/>
    </source>
</evidence>
<feature type="binding site" evidence="11">
    <location>
        <position position="535"/>
    </location>
    <ligand>
        <name>substrate</name>
    </ligand>
</feature>
<feature type="site" description="Important for catalytic activity" evidence="14">
    <location>
        <position position="37"/>
    </location>
</feature>
<feature type="site" description="Important for catalytic activity" evidence="14">
    <location>
        <position position="272"/>
    </location>
</feature>
<dbReference type="CDD" id="cd07033">
    <property type="entry name" value="TPP_PYR_DXS_TK_like"/>
    <property type="match status" value="1"/>
</dbReference>
<feature type="binding site" evidence="11">
    <location>
        <position position="476"/>
    </location>
    <ligand>
        <name>substrate</name>
    </ligand>
</feature>
<keyword evidence="15" id="KW-0106">Calcium</keyword>
<dbReference type="OrthoDB" id="10267175at2759"/>
<evidence type="ECO:0000256" key="4">
    <source>
        <dbReference type="ARBA" id="ARBA00013152"/>
    </source>
</evidence>
<keyword evidence="18" id="KW-1185">Reference proteome</keyword>
<evidence type="ECO:0000256" key="13">
    <source>
        <dbReference type="PIRSR" id="PIRSR605478-4"/>
    </source>
</evidence>
<dbReference type="SUPFAM" id="SSF52922">
    <property type="entry name" value="TK C-terminal domain-like"/>
    <property type="match status" value="1"/>
</dbReference>
<comment type="subunit">
    <text evidence="3 15">Homodimer.</text>
</comment>
<organism evidence="17 18">
    <name type="scientific">Naematelia encephala</name>
    <dbReference type="NCBI Taxonomy" id="71784"/>
    <lineage>
        <taxon>Eukaryota</taxon>
        <taxon>Fungi</taxon>
        <taxon>Dikarya</taxon>
        <taxon>Basidiomycota</taxon>
        <taxon>Agaricomycotina</taxon>
        <taxon>Tremellomycetes</taxon>
        <taxon>Tremellales</taxon>
        <taxon>Naemateliaceae</taxon>
        <taxon>Naematelia</taxon>
    </lineage>
</organism>
<evidence type="ECO:0000256" key="8">
    <source>
        <dbReference type="ARBA" id="ARBA00023052"/>
    </source>
</evidence>
<feature type="binding site" evidence="12">
    <location>
        <begin position="125"/>
        <end position="127"/>
    </location>
    <ligand>
        <name>thiamine diphosphate</name>
        <dbReference type="ChEBI" id="CHEBI:58937"/>
    </ligand>
</feature>
<evidence type="ECO:0000313" key="18">
    <source>
        <dbReference type="Proteomes" id="UP000193986"/>
    </source>
</evidence>
<dbReference type="InterPro" id="IPR005478">
    <property type="entry name" value="Transketolase_bac-like"/>
</dbReference>
<feature type="binding site" evidence="11">
    <location>
        <position position="484"/>
    </location>
    <ligand>
        <name>substrate</name>
    </ligand>
</feature>
<dbReference type="GO" id="GO:0006098">
    <property type="term" value="P:pentose-phosphate shunt"/>
    <property type="evidence" value="ECO:0007669"/>
    <property type="project" value="TreeGrafter"/>
</dbReference>
<dbReference type="Pfam" id="PF00456">
    <property type="entry name" value="Transketolase_N"/>
    <property type="match status" value="1"/>
</dbReference>
<sequence>MTISLDPHYAFDKTDVLSVNAIRACAADTVFKSNSGHPGAPMGMAPAAHVLFTAIMKANPKNSSWWNRDRFVLSNGHACALYYIMLHLMSYKVSLDDVKNFRQLESNTPGHPEVGITDGIEVTTGPLGQGFANGVGLAIAQTHLAATFNKPNYPLFDNYTFVFTGDGCLQEGVASEAASLAGHLRLGNLIVIWDDNKITIDGNTQNSFTEDIEMRFTAYGWEVLYIEDGNLDLDGIYFTIQRAKQNKDQPTLIAMSTIIGYGSSLQGQVVVHGAPLKAADIGGMKSRFGFDPSENFYIPEATRELYARATERGIAANEKWNQLWADYKAHHPIDSAELERRMEKRLPDGWESALPVYCPGDPAAQGRVYSQTALTKIAEILPEFVGGSADLTGANLSRWIDAVDYQAPETNLGQRTGRYIRYGVREHAMVAICNGLDAYGGIIPYNATFLNFVSYAAGAVRLSALSHHRVLNVATHDSIGLGEDGPTHQPVETAAWLRALPNMKLWRPADGNEVSAAYIESIKDTRHPSTLCLSRQDLVNLEGSTIERALRGGYTLQEADNADITFVSTGSEVQIVVAAARILADQGVTCRIASLPCWEVFERNDEEYKLSVLPSGAPIISVEAYSTFGWGVYSHEHIGLPGFGMSGPAAQVYEKFGLTPEAIALRASKILDIYKSDGEKVRSPLLSATRRILQKERFA</sequence>
<evidence type="ECO:0000313" key="17">
    <source>
        <dbReference type="EMBL" id="ORY26770.1"/>
    </source>
</evidence>
<evidence type="ECO:0000256" key="9">
    <source>
        <dbReference type="ARBA" id="ARBA00049473"/>
    </source>
</evidence>
<dbReference type="InterPro" id="IPR005474">
    <property type="entry name" value="Transketolase_N"/>
</dbReference>
<dbReference type="NCBIfam" id="TIGR00232">
    <property type="entry name" value="tktlase_bact"/>
    <property type="match status" value="1"/>
</dbReference>
<dbReference type="EMBL" id="MCFC01000044">
    <property type="protein sequence ID" value="ORY26770.1"/>
    <property type="molecule type" value="Genomic_DNA"/>
</dbReference>
<feature type="binding site" evidence="11">
    <location>
        <position position="367"/>
    </location>
    <ligand>
        <name>substrate</name>
    </ligand>
</feature>
<dbReference type="Pfam" id="PF22613">
    <property type="entry name" value="Transketolase_C_1"/>
    <property type="match status" value="1"/>
</dbReference>
<evidence type="ECO:0000256" key="14">
    <source>
        <dbReference type="PIRSR" id="PIRSR605478-5"/>
    </source>
</evidence>
<dbReference type="FunFam" id="3.40.50.970:FF:000004">
    <property type="entry name" value="Transketolase"/>
    <property type="match status" value="1"/>
</dbReference>
<dbReference type="GO" id="GO:0005829">
    <property type="term" value="C:cytosol"/>
    <property type="evidence" value="ECO:0007669"/>
    <property type="project" value="TreeGrafter"/>
</dbReference>
<dbReference type="Gene3D" id="3.40.50.970">
    <property type="match status" value="2"/>
</dbReference>
<evidence type="ECO:0000256" key="6">
    <source>
        <dbReference type="ARBA" id="ARBA00022723"/>
    </source>
</evidence>
<name>A0A1Y2AWU7_9TREE</name>
<accession>A0A1Y2AWU7</accession>
<feature type="active site" description="Proton donor" evidence="10">
    <location>
        <position position="426"/>
    </location>
</feature>
<evidence type="ECO:0000256" key="11">
    <source>
        <dbReference type="PIRSR" id="PIRSR605478-2"/>
    </source>
</evidence>
<feature type="binding site" evidence="13">
    <location>
        <position position="196"/>
    </location>
    <ligand>
        <name>Mg(2+)</name>
        <dbReference type="ChEBI" id="CHEBI:18420"/>
    </ligand>
</feature>
<dbReference type="FunFam" id="3.40.50.920:FF:000003">
    <property type="entry name" value="Transketolase"/>
    <property type="match status" value="1"/>
</dbReference>
<feature type="binding site" evidence="12">
    <location>
        <position position="196"/>
    </location>
    <ligand>
        <name>thiamine diphosphate</name>
        <dbReference type="ChEBI" id="CHEBI:58937"/>
    </ligand>
</feature>
<dbReference type="InterPro" id="IPR005475">
    <property type="entry name" value="Transketolase-like_Pyr-bd"/>
</dbReference>
<evidence type="ECO:0000256" key="15">
    <source>
        <dbReference type="RuleBase" id="RU004996"/>
    </source>
</evidence>
<evidence type="ECO:0000256" key="5">
    <source>
        <dbReference type="ARBA" id="ARBA00022679"/>
    </source>
</evidence>
<evidence type="ECO:0000256" key="10">
    <source>
        <dbReference type="PIRSR" id="PIRSR605478-1"/>
    </source>
</evidence>
<comment type="function">
    <text evidence="15">Catalyzes the transfer of a two-carbon ketol group from a ketose donor to an aldose acceptor, via a covalent intermediate with the cofactor thiamine pyrophosphate.</text>
</comment>
<dbReference type="InterPro" id="IPR033247">
    <property type="entry name" value="Transketolase_fam"/>
</dbReference>
<dbReference type="STRING" id="71784.A0A1Y2AWU7"/>
<feature type="binding site" evidence="13">
    <location>
        <position position="166"/>
    </location>
    <ligand>
        <name>Mg(2+)</name>
        <dbReference type="ChEBI" id="CHEBI:18420"/>
    </ligand>
</feature>
<dbReference type="AlphaFoldDB" id="A0A1Y2AWU7"/>
<dbReference type="InterPro" id="IPR029061">
    <property type="entry name" value="THDP-binding"/>
</dbReference>
<dbReference type="EC" id="2.2.1.1" evidence="4 15"/>
<keyword evidence="6 13" id="KW-0479">Metal-binding</keyword>
<dbReference type="GO" id="GO:0005634">
    <property type="term" value="C:nucleus"/>
    <property type="evidence" value="ECO:0007669"/>
    <property type="project" value="TreeGrafter"/>
</dbReference>
<gene>
    <name evidence="17" type="ORF">BCR39DRAFT_540158</name>
</gene>
<evidence type="ECO:0000256" key="7">
    <source>
        <dbReference type="ARBA" id="ARBA00022842"/>
    </source>
</evidence>
<dbReference type="PANTHER" id="PTHR43522:SF2">
    <property type="entry name" value="TRANSKETOLASE 1-RELATED"/>
    <property type="match status" value="1"/>
</dbReference>
<dbReference type="InterPro" id="IPR049557">
    <property type="entry name" value="Transketolase_CS"/>
</dbReference>
<feature type="binding site" evidence="11">
    <location>
        <position position="488"/>
    </location>
    <ligand>
        <name>substrate</name>
    </ligand>
</feature>
<evidence type="ECO:0000256" key="12">
    <source>
        <dbReference type="PIRSR" id="PIRSR605478-3"/>
    </source>
</evidence>
<dbReference type="Pfam" id="PF02779">
    <property type="entry name" value="Transket_pyr"/>
    <property type="match status" value="1"/>
</dbReference>
<feature type="binding site" evidence="12">
    <location>
        <position position="452"/>
    </location>
    <ligand>
        <name>thiamine diphosphate</name>
        <dbReference type="ChEBI" id="CHEBI:58937"/>
    </ligand>
</feature>
<dbReference type="SMART" id="SM00861">
    <property type="entry name" value="Transket_pyr"/>
    <property type="match status" value="1"/>
</dbReference>
<comment type="catalytic activity">
    <reaction evidence="9 15">
        <text>D-sedoheptulose 7-phosphate + D-glyceraldehyde 3-phosphate = aldehydo-D-ribose 5-phosphate + D-xylulose 5-phosphate</text>
        <dbReference type="Rhea" id="RHEA:10508"/>
        <dbReference type="ChEBI" id="CHEBI:57483"/>
        <dbReference type="ChEBI" id="CHEBI:57737"/>
        <dbReference type="ChEBI" id="CHEBI:58273"/>
        <dbReference type="ChEBI" id="CHEBI:59776"/>
        <dbReference type="EC" id="2.2.1.1"/>
    </reaction>
</comment>
<dbReference type="InterPro" id="IPR009014">
    <property type="entry name" value="Transketo_C/PFOR_II"/>
</dbReference>
<dbReference type="PROSITE" id="PS00801">
    <property type="entry name" value="TRANSKETOLASE_1"/>
    <property type="match status" value="1"/>
</dbReference>
<comment type="similarity">
    <text evidence="2 15">Belongs to the transketolase family.</text>
</comment>
<keyword evidence="8 12" id="KW-0786">Thiamine pyrophosphate</keyword>
<dbReference type="FunCoup" id="A0A1Y2AWU7">
    <property type="interactions" value="365"/>
</dbReference>
<dbReference type="GO" id="GO:0046872">
    <property type="term" value="F:metal ion binding"/>
    <property type="evidence" value="ECO:0007669"/>
    <property type="project" value="UniProtKB-KW"/>
</dbReference>
<dbReference type="Proteomes" id="UP000193986">
    <property type="component" value="Unassembled WGS sequence"/>
</dbReference>
<feature type="binding site" evidence="12">
    <location>
        <position position="272"/>
    </location>
    <ligand>
        <name>thiamine diphosphate</name>
        <dbReference type="ChEBI" id="CHEBI:58937"/>
    </ligand>
</feature>
<comment type="cofactor">
    <cofactor evidence="13">
        <name>Mg(2+)</name>
        <dbReference type="ChEBI" id="CHEBI:18420"/>
    </cofactor>
    <text evidence="13">Binds 1 Mg(2+) ion per subunit. Can also utilize other divalent metal cations, such as Ca(2+), Mn(2+) and Co(2+).</text>
</comment>
<proteinExistence type="inferred from homology"/>